<proteinExistence type="predicted"/>
<evidence type="ECO:0000313" key="2">
    <source>
        <dbReference type="Proteomes" id="UP000184253"/>
    </source>
</evidence>
<dbReference type="EMBL" id="FRCE01000013">
    <property type="protein sequence ID" value="SHL82325.1"/>
    <property type="molecule type" value="Genomic_DNA"/>
</dbReference>
<protein>
    <submittedName>
        <fullName evidence="1">Uncharacterized protein</fullName>
    </submittedName>
</protein>
<dbReference type="AlphaFoldDB" id="A0ABD7M9W9"/>
<sequence length="54" mass="5864">MGGASATLRTRGLGRHGRNARVLASHNPLIYRARLLGDRAVNGTPLERHYRLGG</sequence>
<evidence type="ECO:0000313" key="1">
    <source>
        <dbReference type="EMBL" id="SHL82325.1"/>
    </source>
</evidence>
<name>A0ABD7M9W9_MICLU</name>
<dbReference type="Proteomes" id="UP000184253">
    <property type="component" value="Unassembled WGS sequence"/>
</dbReference>
<organism evidence="1 2">
    <name type="scientific">Micrococcus luteus</name>
    <name type="common">Micrococcus lysodeikticus</name>
    <dbReference type="NCBI Taxonomy" id="1270"/>
    <lineage>
        <taxon>Bacteria</taxon>
        <taxon>Bacillati</taxon>
        <taxon>Actinomycetota</taxon>
        <taxon>Actinomycetes</taxon>
        <taxon>Micrococcales</taxon>
        <taxon>Micrococcaceae</taxon>
        <taxon>Micrococcus</taxon>
    </lineage>
</organism>
<accession>A0ABD7M9W9</accession>
<comment type="caution">
    <text evidence="1">The sequence shown here is derived from an EMBL/GenBank/DDBJ whole genome shotgun (WGS) entry which is preliminary data.</text>
</comment>
<reference evidence="1 2" key="1">
    <citation type="submission" date="2016-11" db="EMBL/GenBank/DDBJ databases">
        <authorList>
            <person name="Varghese N."/>
            <person name="Submissions S."/>
        </authorList>
    </citation>
    <scope>NUCLEOTIDE SEQUENCE [LARGE SCALE GENOMIC DNA]</scope>
    <source>
        <strain evidence="1 2">VTM4R57</strain>
    </source>
</reference>
<dbReference type="Gene3D" id="1.20.140.10">
    <property type="entry name" value="Butyryl-CoA Dehydrogenase, subunit A, domain 3"/>
    <property type="match status" value="1"/>
</dbReference>
<gene>
    <name evidence="1" type="ORF">SAMN04487849_11327</name>
</gene>